<dbReference type="Proteomes" id="UP000682733">
    <property type="component" value="Unassembled WGS sequence"/>
</dbReference>
<evidence type="ECO:0000313" key="3">
    <source>
        <dbReference type="EMBL" id="CAF0984700.1"/>
    </source>
</evidence>
<feature type="disulfide bond" evidence="1">
    <location>
        <begin position="225"/>
        <end position="235"/>
    </location>
</feature>
<keyword evidence="1" id="KW-0245">EGF-like domain</keyword>
<organism evidence="4 5">
    <name type="scientific">Didymodactylos carnosus</name>
    <dbReference type="NCBI Taxonomy" id="1234261"/>
    <lineage>
        <taxon>Eukaryota</taxon>
        <taxon>Metazoa</taxon>
        <taxon>Spiralia</taxon>
        <taxon>Gnathifera</taxon>
        <taxon>Rotifera</taxon>
        <taxon>Eurotatoria</taxon>
        <taxon>Bdelloidea</taxon>
        <taxon>Philodinida</taxon>
        <taxon>Philodinidae</taxon>
        <taxon>Didymodactylos</taxon>
    </lineage>
</organism>
<feature type="domain" description="EGF-like" evidence="2">
    <location>
        <begin position="221"/>
        <end position="263"/>
    </location>
</feature>
<dbReference type="InterPro" id="IPR000742">
    <property type="entry name" value="EGF"/>
</dbReference>
<dbReference type="PROSITE" id="PS00022">
    <property type="entry name" value="EGF_1"/>
    <property type="match status" value="2"/>
</dbReference>
<dbReference type="EMBL" id="CAJNOK010005803">
    <property type="protein sequence ID" value="CAF0984700.1"/>
    <property type="molecule type" value="Genomic_DNA"/>
</dbReference>
<evidence type="ECO:0000313" key="4">
    <source>
        <dbReference type="EMBL" id="CAF3754971.1"/>
    </source>
</evidence>
<dbReference type="InterPro" id="IPR050906">
    <property type="entry name" value="Notch_signaling"/>
</dbReference>
<comment type="caution">
    <text evidence="1">Lacks conserved residue(s) required for the propagation of feature annotation.</text>
</comment>
<dbReference type="SUPFAM" id="SSF57196">
    <property type="entry name" value="EGF/Laminin"/>
    <property type="match status" value="2"/>
</dbReference>
<evidence type="ECO:0000259" key="2">
    <source>
        <dbReference type="PROSITE" id="PS50026"/>
    </source>
</evidence>
<feature type="domain" description="EGF-like" evidence="2">
    <location>
        <begin position="265"/>
        <end position="306"/>
    </location>
</feature>
<dbReference type="Proteomes" id="UP000677228">
    <property type="component" value="Unassembled WGS sequence"/>
</dbReference>
<dbReference type="PROSITE" id="PS50026">
    <property type="entry name" value="EGF_3"/>
    <property type="match status" value="3"/>
</dbReference>
<dbReference type="CDD" id="cd00054">
    <property type="entry name" value="EGF_CA"/>
    <property type="match status" value="1"/>
</dbReference>
<feature type="domain" description="EGF-like" evidence="2">
    <location>
        <begin position="180"/>
        <end position="219"/>
    </location>
</feature>
<dbReference type="SMART" id="SM00181">
    <property type="entry name" value="EGF"/>
    <property type="match status" value="3"/>
</dbReference>
<dbReference type="GO" id="GO:0005112">
    <property type="term" value="F:Notch binding"/>
    <property type="evidence" value="ECO:0007669"/>
    <property type="project" value="TreeGrafter"/>
</dbReference>
<name>A0A8S2IIG0_9BILA</name>
<dbReference type="AlphaFoldDB" id="A0A8S2IIG0"/>
<dbReference type="EMBL" id="CAJOBA010005808">
    <property type="protein sequence ID" value="CAF3754971.1"/>
    <property type="molecule type" value="Genomic_DNA"/>
</dbReference>
<dbReference type="PROSITE" id="PS01186">
    <property type="entry name" value="EGF_2"/>
    <property type="match status" value="1"/>
</dbReference>
<dbReference type="Pfam" id="PF00008">
    <property type="entry name" value="EGF"/>
    <property type="match status" value="1"/>
</dbReference>
<protein>
    <recommendedName>
        <fullName evidence="2">EGF-like domain-containing protein</fullName>
    </recommendedName>
</protein>
<gene>
    <name evidence="3" type="ORF">OVA965_LOCUS13765</name>
    <name evidence="4" type="ORF">TMI583_LOCUS13764</name>
</gene>
<feature type="disulfide bond" evidence="1">
    <location>
        <begin position="253"/>
        <end position="262"/>
    </location>
</feature>
<keyword evidence="1" id="KW-1015">Disulfide bond</keyword>
<evidence type="ECO:0000313" key="5">
    <source>
        <dbReference type="Proteomes" id="UP000682733"/>
    </source>
</evidence>
<accession>A0A8S2IIG0</accession>
<proteinExistence type="predicted"/>
<dbReference type="PANTHER" id="PTHR24044">
    <property type="entry name" value="NOTCH LIGAND FAMILY MEMBER"/>
    <property type="match status" value="1"/>
</dbReference>
<feature type="disulfide bond" evidence="1">
    <location>
        <begin position="209"/>
        <end position="218"/>
    </location>
</feature>
<evidence type="ECO:0000256" key="1">
    <source>
        <dbReference type="PROSITE-ProRule" id="PRU00076"/>
    </source>
</evidence>
<comment type="caution">
    <text evidence="4">The sequence shown here is derived from an EMBL/GenBank/DDBJ whole genome shotgun (WGS) entry which is preliminary data.</text>
</comment>
<dbReference type="Gene3D" id="2.10.25.10">
    <property type="entry name" value="Laminin"/>
    <property type="match status" value="2"/>
</dbReference>
<sequence length="371" mass="42588">MWPDYFTNNFHYYYLPYFCNRGLAVKDHSNVTKCFCPPSFYGPQCEFYSDRITVVTHLDLRNYYIQGQSTVIKVLTTFLFDDLIMDYYEFHVYPSLQTEDNYVKQKMYFLYPRTNEFIRLKTNQRSGTQLYKVRFEAFELFNTMNINPVGVWDFPIYFDNLPSFRLVKILRVEQSNTIFINNQCSDHPCGANGVCHIVINKNESYFCLCKSGYFGKHCETFDPLCSGHCSPQSICKPNYGGIITGNREPLCVCPAGVFGPTCHLRNDHCNSSPCLSNGTCYVTYEMADIQNYTCAYTSAFYGDHCQYAKASVCVTFGPTPKAVIESNAILASSVLLCDINNKTLNLVIRHQQVYTSVPPYLQYNHTVSISS</sequence>
<dbReference type="PANTHER" id="PTHR24044:SF507">
    <property type="entry name" value="NOTCH HOMOLOG 2 N-TERMINAL-LIKE PROTEIN B"/>
    <property type="match status" value="1"/>
</dbReference>
<reference evidence="4" key="1">
    <citation type="submission" date="2021-02" db="EMBL/GenBank/DDBJ databases">
        <authorList>
            <person name="Nowell W R."/>
        </authorList>
    </citation>
    <scope>NUCLEOTIDE SEQUENCE</scope>
</reference>